<organism evidence="8 9">
    <name type="scientific">Nibrella viscosa</name>
    <dbReference type="NCBI Taxonomy" id="1084524"/>
    <lineage>
        <taxon>Bacteria</taxon>
        <taxon>Pseudomonadati</taxon>
        <taxon>Bacteroidota</taxon>
        <taxon>Cytophagia</taxon>
        <taxon>Cytophagales</taxon>
        <taxon>Spirosomataceae</taxon>
        <taxon>Nibrella</taxon>
    </lineage>
</organism>
<evidence type="ECO:0000256" key="5">
    <source>
        <dbReference type="ARBA" id="ARBA00023172"/>
    </source>
</evidence>
<evidence type="ECO:0000256" key="6">
    <source>
        <dbReference type="RuleBase" id="RU365089"/>
    </source>
</evidence>
<gene>
    <name evidence="8" type="ORF">GCM10023187_57790</name>
</gene>
<comment type="function">
    <text evidence="1 6">Required for the transposition of the insertion element.</text>
</comment>
<reference evidence="9" key="1">
    <citation type="journal article" date="2019" name="Int. J. Syst. Evol. Microbiol.">
        <title>The Global Catalogue of Microorganisms (GCM) 10K type strain sequencing project: providing services to taxonomists for standard genome sequencing and annotation.</title>
        <authorList>
            <consortium name="The Broad Institute Genomics Platform"/>
            <consortium name="The Broad Institute Genome Sequencing Center for Infectious Disease"/>
            <person name="Wu L."/>
            <person name="Ma J."/>
        </authorList>
    </citation>
    <scope>NUCLEOTIDE SEQUENCE [LARGE SCALE GENOMIC DNA]</scope>
    <source>
        <strain evidence="9">JCM 17925</strain>
    </source>
</reference>
<dbReference type="NCBIfam" id="NF033543">
    <property type="entry name" value="transpos_IS256"/>
    <property type="match status" value="1"/>
</dbReference>
<keyword evidence="3 6" id="KW-0815">Transposition</keyword>
<dbReference type="RefSeq" id="WP_345271641.1">
    <property type="nucleotide sequence ID" value="NZ_BAABHB010000039.1"/>
</dbReference>
<accession>A0ABP8L4G1</accession>
<evidence type="ECO:0000313" key="9">
    <source>
        <dbReference type="Proteomes" id="UP001500936"/>
    </source>
</evidence>
<keyword evidence="5 6" id="KW-0233">DNA recombination</keyword>
<comment type="similarity">
    <text evidence="2 6">Belongs to the transposase mutator family.</text>
</comment>
<feature type="region of interest" description="Disordered" evidence="7">
    <location>
        <begin position="56"/>
        <end position="84"/>
    </location>
</feature>
<evidence type="ECO:0000256" key="7">
    <source>
        <dbReference type="SAM" id="MobiDB-lite"/>
    </source>
</evidence>
<feature type="compositionally biased region" description="Basic residues" evidence="7">
    <location>
        <begin position="60"/>
        <end position="72"/>
    </location>
</feature>
<name>A0ABP8L4G1_9BACT</name>
<keyword evidence="6" id="KW-0814">Transposable element</keyword>
<sequence>MGKGKKDFDYASFRQEAIQRLMAGDKELTGTDGVLAPLLKDLLDAVLSGEVQAHVEQNRPNRRNGSKAKQVKTAHGPVSVEMPRDREGTFEPQLIAKRQTTLGEGLDNRILSLYSKGLSYEDIQEHLKELYGLEISTGQLSAITDKVLPLVEQWRSRPLEPVYAFVWLDAVHFKVRQEGKVVSKAAYNVLGVDLQGRKDLLGIYIGDAESARFWLSVLTDLQSRGVKDLLICSIDNLTGFGDAIETVFPQADVQLCLVHQVRNSLRYVTSKDQKAVVADLKPIYQATSLTAAEAKLAEFAAKWEPKYPLVVASWQRNWLRLTRFFEYPAPVRKVVYTTNTVEGFHRQIRCVTKSKGAFSSETALLKVLYLTTQRIMEKWQKPLANWSLTVQQLVILFGDRVKPYMKI</sequence>
<protein>
    <recommendedName>
        <fullName evidence="6">Mutator family transposase</fullName>
    </recommendedName>
</protein>
<dbReference type="InterPro" id="IPR001207">
    <property type="entry name" value="Transposase_mutator"/>
</dbReference>
<comment type="caution">
    <text evidence="8">The sequence shown here is derived from an EMBL/GenBank/DDBJ whole genome shotgun (WGS) entry which is preliminary data.</text>
</comment>
<evidence type="ECO:0000256" key="3">
    <source>
        <dbReference type="ARBA" id="ARBA00022578"/>
    </source>
</evidence>
<evidence type="ECO:0000256" key="4">
    <source>
        <dbReference type="ARBA" id="ARBA00023125"/>
    </source>
</evidence>
<keyword evidence="4 6" id="KW-0238">DNA-binding</keyword>
<dbReference type="PROSITE" id="PS01007">
    <property type="entry name" value="TRANSPOSASE_MUTATOR"/>
    <property type="match status" value="1"/>
</dbReference>
<dbReference type="Proteomes" id="UP001500936">
    <property type="component" value="Unassembled WGS sequence"/>
</dbReference>
<dbReference type="EMBL" id="BAABHB010000039">
    <property type="protein sequence ID" value="GAA4421897.1"/>
    <property type="molecule type" value="Genomic_DNA"/>
</dbReference>
<evidence type="ECO:0000313" key="8">
    <source>
        <dbReference type="EMBL" id="GAA4421897.1"/>
    </source>
</evidence>
<dbReference type="PANTHER" id="PTHR33217">
    <property type="entry name" value="TRANSPOSASE FOR INSERTION SEQUENCE ELEMENT IS1081"/>
    <property type="match status" value="1"/>
</dbReference>
<dbReference type="PANTHER" id="PTHR33217:SF8">
    <property type="entry name" value="MUTATOR FAMILY TRANSPOSASE"/>
    <property type="match status" value="1"/>
</dbReference>
<evidence type="ECO:0000256" key="1">
    <source>
        <dbReference type="ARBA" id="ARBA00002190"/>
    </source>
</evidence>
<proteinExistence type="inferred from homology"/>
<evidence type="ECO:0000256" key="2">
    <source>
        <dbReference type="ARBA" id="ARBA00010961"/>
    </source>
</evidence>
<dbReference type="Pfam" id="PF00872">
    <property type="entry name" value="Transposase_mut"/>
    <property type="match status" value="1"/>
</dbReference>
<keyword evidence="9" id="KW-1185">Reference proteome</keyword>